<evidence type="ECO:0000313" key="5">
    <source>
        <dbReference type="EMBL" id="QEN06242.1"/>
    </source>
</evidence>
<dbReference type="Gene3D" id="3.40.50.1820">
    <property type="entry name" value="alpha/beta hydrolase"/>
    <property type="match status" value="1"/>
</dbReference>
<keyword evidence="2 5" id="KW-0378">Hydrolase</keyword>
<evidence type="ECO:0000256" key="1">
    <source>
        <dbReference type="ARBA" id="ARBA00010088"/>
    </source>
</evidence>
<feature type="domain" description="AB hydrolase-1" evidence="4">
    <location>
        <begin position="50"/>
        <end position="335"/>
    </location>
</feature>
<dbReference type="PANTHER" id="PTHR43798">
    <property type="entry name" value="MONOACYLGLYCEROL LIPASE"/>
    <property type="match status" value="1"/>
</dbReference>
<dbReference type="InterPro" id="IPR002410">
    <property type="entry name" value="Peptidase_S33"/>
</dbReference>
<dbReference type="OrthoDB" id="53505at2"/>
<dbReference type="KEGG" id="sper:EW093_16615"/>
<evidence type="ECO:0000256" key="2">
    <source>
        <dbReference type="ARBA" id="ARBA00022801"/>
    </source>
</evidence>
<dbReference type="EMBL" id="CP035807">
    <property type="protein sequence ID" value="QEN06242.1"/>
    <property type="molecule type" value="Genomic_DNA"/>
</dbReference>
<keyword evidence="6" id="KW-1185">Reference proteome</keyword>
<dbReference type="AlphaFoldDB" id="A0A5C1QJ91"/>
<dbReference type="GO" id="GO:0008233">
    <property type="term" value="F:peptidase activity"/>
    <property type="evidence" value="ECO:0007669"/>
    <property type="project" value="InterPro"/>
</dbReference>
<reference evidence="5 6" key="2">
    <citation type="submission" date="2019-09" db="EMBL/GenBank/DDBJ databases">
        <title>Complete Genome Sequence and Methylome Analysis of free living Spirochaetas.</title>
        <authorList>
            <person name="Leshcheva N."/>
            <person name="Mikheeva N."/>
        </authorList>
    </citation>
    <scope>NUCLEOTIDE SEQUENCE [LARGE SCALE GENOMIC DNA]</scope>
    <source>
        <strain evidence="5 6">P</strain>
    </source>
</reference>
<dbReference type="InterPro" id="IPR000073">
    <property type="entry name" value="AB_hydrolase_1"/>
</dbReference>
<dbReference type="SUPFAM" id="SSF53474">
    <property type="entry name" value="alpha/beta-Hydrolases"/>
    <property type="match status" value="1"/>
</dbReference>
<organism evidence="5 6">
    <name type="scientific">Thiospirochaeta perfilievii</name>
    <dbReference type="NCBI Taxonomy" id="252967"/>
    <lineage>
        <taxon>Bacteria</taxon>
        <taxon>Pseudomonadati</taxon>
        <taxon>Spirochaetota</taxon>
        <taxon>Spirochaetia</taxon>
        <taxon>Spirochaetales</taxon>
        <taxon>Spirochaetaceae</taxon>
        <taxon>Thiospirochaeta</taxon>
    </lineage>
</organism>
<accession>A0A5C1QJ91</accession>
<keyword evidence="3" id="KW-0732">Signal</keyword>
<proteinExistence type="inferred from homology"/>
<evidence type="ECO:0000259" key="4">
    <source>
        <dbReference type="Pfam" id="PF00561"/>
    </source>
</evidence>
<dbReference type="InterPro" id="IPR029058">
    <property type="entry name" value="AB_hydrolase_fold"/>
</dbReference>
<dbReference type="RefSeq" id="WP_149569475.1">
    <property type="nucleotide sequence ID" value="NZ_CP035807.1"/>
</dbReference>
<dbReference type="PRINTS" id="PR00793">
    <property type="entry name" value="PROAMNOPTASE"/>
</dbReference>
<dbReference type="GO" id="GO:0006508">
    <property type="term" value="P:proteolysis"/>
    <property type="evidence" value="ECO:0007669"/>
    <property type="project" value="InterPro"/>
</dbReference>
<reference evidence="5 6" key="1">
    <citation type="submission" date="2019-02" db="EMBL/GenBank/DDBJ databases">
        <authorList>
            <person name="Fomenkov A."/>
            <person name="Dubinina G."/>
            <person name="Grabovich M."/>
            <person name="Vincze T."/>
            <person name="Roberts R.J."/>
        </authorList>
    </citation>
    <scope>NUCLEOTIDE SEQUENCE [LARGE SCALE GENOMIC DNA]</scope>
    <source>
        <strain evidence="5 6">P</strain>
    </source>
</reference>
<sequence length="347" mass="39853">MRKMPFFILLLILFFQSCSFLEDTDELVYMEYDGAYLPIYSRGNKDSDVVILWTHGGPGSSGMYYGDIDEISSLHNDYHIIYWDQLSSGGSMGNPDKDDFTVENFSNQLDGVVNIVNNRYKPKKLYLLGHSWGGYLVSYYLADSVEHQENFEGLILLNPILDIPRALTTSIEDVDKYAKDKISIGEEVDFWKDALDWYSENLTDTGILIGENIATHYDFIEETGGMLKKRDRNDELEFELGIKMALFSPFHFYNYYSNQSNIRTYLQIEDASLDNVKHNGDQTLSNITIRTLFIAGEDDKIASIKMSEDWEGQFGSTVQFKDYSDCAHAAFLDRPEMFLDDIRGFAK</sequence>
<evidence type="ECO:0000313" key="6">
    <source>
        <dbReference type="Proteomes" id="UP000323824"/>
    </source>
</evidence>
<dbReference type="Proteomes" id="UP000323824">
    <property type="component" value="Chromosome"/>
</dbReference>
<name>A0A5C1QJ91_9SPIO</name>
<comment type="similarity">
    <text evidence="1">Belongs to the peptidase S33 family.</text>
</comment>
<dbReference type="GO" id="GO:0016020">
    <property type="term" value="C:membrane"/>
    <property type="evidence" value="ECO:0007669"/>
    <property type="project" value="TreeGrafter"/>
</dbReference>
<gene>
    <name evidence="5" type="ORF">EW093_16615</name>
</gene>
<dbReference type="PROSITE" id="PS51257">
    <property type="entry name" value="PROKAR_LIPOPROTEIN"/>
    <property type="match status" value="1"/>
</dbReference>
<dbReference type="InterPro" id="IPR050266">
    <property type="entry name" value="AB_hydrolase_sf"/>
</dbReference>
<feature type="signal peptide" evidence="3">
    <location>
        <begin position="1"/>
        <end position="21"/>
    </location>
</feature>
<feature type="chain" id="PRO_5022948002" evidence="3">
    <location>
        <begin position="22"/>
        <end position="347"/>
    </location>
</feature>
<dbReference type="Pfam" id="PF00561">
    <property type="entry name" value="Abhydrolase_1"/>
    <property type="match status" value="1"/>
</dbReference>
<dbReference type="PANTHER" id="PTHR43798:SF33">
    <property type="entry name" value="HYDROLASE, PUTATIVE (AFU_ORTHOLOGUE AFUA_2G14860)-RELATED"/>
    <property type="match status" value="1"/>
</dbReference>
<evidence type="ECO:0000256" key="3">
    <source>
        <dbReference type="SAM" id="SignalP"/>
    </source>
</evidence>
<protein>
    <submittedName>
        <fullName evidence="5">Alpha/beta hydrolase</fullName>
    </submittedName>
</protein>